<dbReference type="EMBL" id="CP120574">
    <property type="protein sequence ID" value="WEY82917.1"/>
    <property type="molecule type" value="Genomic_DNA"/>
</dbReference>
<accession>A0AAX3RII8</accession>
<sequence length="199" mass="23700">MNYESIILELMGRVQNLEQKVKSLEEQKGLVVAEEPDDAFEEQDEEIKITRSIARQHAMDTIKRKYGYFDVQKGNRARQADIILTVNSGDKKGRELLGKFYYSKSFHDFPSGWHTVREADLEKDHIDFHIFTVSYENKFYSFLFSHDELKRFVEKKAKDSSDQYYFYFHVNGGKKTENRDGERDVQFNYENWDLFSQML</sequence>
<evidence type="ECO:0000313" key="3">
    <source>
        <dbReference type="Proteomes" id="UP001214898"/>
    </source>
</evidence>
<evidence type="ECO:0000256" key="1">
    <source>
        <dbReference type="SAM" id="Coils"/>
    </source>
</evidence>
<feature type="coiled-coil region" evidence="1">
    <location>
        <begin position="7"/>
        <end position="34"/>
    </location>
</feature>
<keyword evidence="2" id="KW-0614">Plasmid</keyword>
<gene>
    <name evidence="2" type="ORF">P5633_00200</name>
</gene>
<organism evidence="2 3">
    <name type="scientific">Bacillus subtilis</name>
    <dbReference type="NCBI Taxonomy" id="1423"/>
    <lineage>
        <taxon>Bacteria</taxon>
        <taxon>Bacillati</taxon>
        <taxon>Bacillota</taxon>
        <taxon>Bacilli</taxon>
        <taxon>Bacillales</taxon>
        <taxon>Bacillaceae</taxon>
        <taxon>Bacillus</taxon>
    </lineage>
</organism>
<proteinExistence type="predicted"/>
<protein>
    <submittedName>
        <fullName evidence="2">Uncharacterized protein</fullName>
    </submittedName>
</protein>
<geneLocation type="plasmid" evidence="2 3">
    <name>unnamed1</name>
</geneLocation>
<evidence type="ECO:0000313" key="2">
    <source>
        <dbReference type="EMBL" id="WEY82917.1"/>
    </source>
</evidence>
<name>A0AAX3RII8_BACIU</name>
<reference evidence="2" key="1">
    <citation type="submission" date="2025-02" db="EMBL/GenBank/DDBJ databases">
        <title>Complete genome sequences of 52 Bacillus and Priestia strains isolated from West-African fermentations and 26 reference strains from the DSMZ collection.</title>
        <authorList>
            <person name="Wiedenbein E.S."/>
            <person name="Canoy T.S."/>
            <person name="Hui Y."/>
            <person name="Parkouda C."/>
            <person name="Dawende C."/>
            <person name="Ametefe E."/>
            <person name="Jespersen L."/>
            <person name="Nielsen D.S."/>
        </authorList>
    </citation>
    <scope>NUCLEOTIDE SEQUENCE</scope>
    <source>
        <strain evidence="2">PRO56</strain>
    </source>
</reference>
<dbReference type="AlphaFoldDB" id="A0AAX3RII8"/>
<dbReference type="Proteomes" id="UP001214898">
    <property type="component" value="Plasmid unnamed1"/>
</dbReference>
<keyword evidence="1" id="KW-0175">Coiled coil</keyword>